<dbReference type="EMBL" id="BMWD01000046">
    <property type="protein sequence ID" value="GGX96554.1"/>
    <property type="molecule type" value="Genomic_DNA"/>
</dbReference>
<proteinExistence type="predicted"/>
<gene>
    <name evidence="2" type="ORF">GCM10010515_73880</name>
</gene>
<dbReference type="RefSeq" id="WP_190040016.1">
    <property type="nucleotide sequence ID" value="NZ_BMWD01000046.1"/>
</dbReference>
<accession>A0A918NUN5</accession>
<keyword evidence="1" id="KW-1133">Transmembrane helix</keyword>
<keyword evidence="1" id="KW-0812">Transmembrane</keyword>
<comment type="caution">
    <text evidence="2">The sequence shown here is derived from an EMBL/GenBank/DDBJ whole genome shotgun (WGS) entry which is preliminary data.</text>
</comment>
<reference evidence="2" key="2">
    <citation type="submission" date="2020-09" db="EMBL/GenBank/DDBJ databases">
        <authorList>
            <person name="Sun Q."/>
            <person name="Ohkuma M."/>
        </authorList>
    </citation>
    <scope>NUCLEOTIDE SEQUENCE</scope>
    <source>
        <strain evidence="2">JCM 4956</strain>
    </source>
</reference>
<sequence>MSNHITARAHRAVHEATSRLQEALAEAGRRPDRGDISTTTVIIWVAAVTGAVLIAGTIAIVIGKYNGRLNGL</sequence>
<keyword evidence="3" id="KW-1185">Reference proteome</keyword>
<dbReference type="AlphaFoldDB" id="A0A918NUN5"/>
<keyword evidence="1" id="KW-0472">Membrane</keyword>
<feature type="transmembrane region" description="Helical" evidence="1">
    <location>
        <begin position="41"/>
        <end position="62"/>
    </location>
</feature>
<protein>
    <submittedName>
        <fullName evidence="2">Uncharacterized protein</fullName>
    </submittedName>
</protein>
<evidence type="ECO:0000313" key="2">
    <source>
        <dbReference type="EMBL" id="GGX96554.1"/>
    </source>
</evidence>
<evidence type="ECO:0000313" key="3">
    <source>
        <dbReference type="Proteomes" id="UP000645555"/>
    </source>
</evidence>
<evidence type="ECO:0000256" key="1">
    <source>
        <dbReference type="SAM" id="Phobius"/>
    </source>
</evidence>
<name>A0A918NUN5_9ACTN</name>
<dbReference type="Proteomes" id="UP000645555">
    <property type="component" value="Unassembled WGS sequence"/>
</dbReference>
<reference evidence="2" key="1">
    <citation type="journal article" date="2014" name="Int. J. Syst. Evol. Microbiol.">
        <title>Complete genome sequence of Corynebacterium casei LMG S-19264T (=DSM 44701T), isolated from a smear-ripened cheese.</title>
        <authorList>
            <consortium name="US DOE Joint Genome Institute (JGI-PGF)"/>
            <person name="Walter F."/>
            <person name="Albersmeier A."/>
            <person name="Kalinowski J."/>
            <person name="Ruckert C."/>
        </authorList>
    </citation>
    <scope>NUCLEOTIDE SEQUENCE</scope>
    <source>
        <strain evidence="2">JCM 4956</strain>
    </source>
</reference>
<organism evidence="2 3">
    <name type="scientific">Streptomyces fructofermentans</name>
    <dbReference type="NCBI Taxonomy" id="152141"/>
    <lineage>
        <taxon>Bacteria</taxon>
        <taxon>Bacillati</taxon>
        <taxon>Actinomycetota</taxon>
        <taxon>Actinomycetes</taxon>
        <taxon>Kitasatosporales</taxon>
        <taxon>Streptomycetaceae</taxon>
        <taxon>Streptomyces</taxon>
    </lineage>
</organism>